<dbReference type="RefSeq" id="WP_072725419.1">
    <property type="nucleotide sequence ID" value="NZ_BDIS01000015.1"/>
</dbReference>
<feature type="region of interest" description="Disordered" evidence="3">
    <location>
        <begin position="228"/>
        <end position="263"/>
    </location>
</feature>
<name>A0A261FVX4_9BIFI</name>
<dbReference type="InterPro" id="IPR026891">
    <property type="entry name" value="Fn3-like"/>
</dbReference>
<evidence type="ECO:0000259" key="5">
    <source>
        <dbReference type="SMART" id="SM01217"/>
    </source>
</evidence>
<dbReference type="InterPro" id="IPR001764">
    <property type="entry name" value="Glyco_hydro_3_N"/>
</dbReference>
<dbReference type="SUPFAM" id="SSF51445">
    <property type="entry name" value="(Trans)glycosidases"/>
    <property type="match status" value="1"/>
</dbReference>
<dbReference type="GO" id="GO:0005975">
    <property type="term" value="P:carbohydrate metabolic process"/>
    <property type="evidence" value="ECO:0007669"/>
    <property type="project" value="InterPro"/>
</dbReference>
<dbReference type="STRING" id="1603886.GCA_001895165_01146"/>
<keyword evidence="4" id="KW-0812">Transmembrane</keyword>
<dbReference type="PANTHER" id="PTHR42715">
    <property type="entry name" value="BETA-GLUCOSIDASE"/>
    <property type="match status" value="1"/>
</dbReference>
<dbReference type="SMART" id="SM01217">
    <property type="entry name" value="Fn3_like"/>
    <property type="match status" value="1"/>
</dbReference>
<dbReference type="Pfam" id="PF00933">
    <property type="entry name" value="Glyco_hydro_3"/>
    <property type="match status" value="1"/>
</dbReference>
<feature type="transmembrane region" description="Helical" evidence="4">
    <location>
        <begin position="50"/>
        <end position="71"/>
    </location>
</feature>
<protein>
    <submittedName>
        <fullName evidence="6">Beta-glucosidase-related glycosidase</fullName>
    </submittedName>
</protein>
<keyword evidence="7" id="KW-1185">Reference proteome</keyword>
<feature type="transmembrane region" description="Helical" evidence="4">
    <location>
        <begin position="938"/>
        <end position="960"/>
    </location>
</feature>
<proteinExistence type="inferred from homology"/>
<dbReference type="InterPro" id="IPR017853">
    <property type="entry name" value="GH"/>
</dbReference>
<dbReference type="Gene3D" id="3.40.50.1700">
    <property type="entry name" value="Glycoside hydrolase family 3 C-terminal domain"/>
    <property type="match status" value="1"/>
</dbReference>
<dbReference type="PANTHER" id="PTHR42715:SF10">
    <property type="entry name" value="BETA-GLUCOSIDASE"/>
    <property type="match status" value="1"/>
</dbReference>
<dbReference type="GO" id="GO:0004553">
    <property type="term" value="F:hydrolase activity, hydrolyzing O-glycosyl compounds"/>
    <property type="evidence" value="ECO:0007669"/>
    <property type="project" value="InterPro"/>
</dbReference>
<dbReference type="Gene3D" id="2.60.40.10">
    <property type="entry name" value="Immunoglobulins"/>
    <property type="match status" value="1"/>
</dbReference>
<dbReference type="InterPro" id="IPR013783">
    <property type="entry name" value="Ig-like_fold"/>
</dbReference>
<accession>A0A261FVX4</accession>
<feature type="domain" description="Fibronectin type III-like" evidence="5">
    <location>
        <begin position="458"/>
        <end position="532"/>
    </location>
</feature>
<comment type="similarity">
    <text evidence="1">Belongs to the glycosyl hydrolase 3 family.</text>
</comment>
<dbReference type="Pfam" id="PF14310">
    <property type="entry name" value="Fn3-like"/>
    <property type="match status" value="1"/>
</dbReference>
<evidence type="ECO:0000256" key="4">
    <source>
        <dbReference type="SAM" id="Phobius"/>
    </source>
</evidence>
<evidence type="ECO:0000256" key="1">
    <source>
        <dbReference type="ARBA" id="ARBA00005336"/>
    </source>
</evidence>
<evidence type="ECO:0000313" key="7">
    <source>
        <dbReference type="Proteomes" id="UP000216352"/>
    </source>
</evidence>
<evidence type="ECO:0000256" key="2">
    <source>
        <dbReference type="ARBA" id="ARBA00022801"/>
    </source>
</evidence>
<keyword evidence="6" id="KW-0326">Glycosidase</keyword>
<dbReference type="OrthoDB" id="3187562at2"/>
<dbReference type="InterPro" id="IPR036881">
    <property type="entry name" value="Glyco_hydro_3_C_sf"/>
</dbReference>
<reference evidence="6 7" key="1">
    <citation type="journal article" date="2017" name="BMC Genomics">
        <title>Comparative genomic and phylogenomic analyses of the Bifidobacteriaceae family.</title>
        <authorList>
            <person name="Lugli G.A."/>
            <person name="Milani C."/>
            <person name="Turroni F."/>
            <person name="Duranti S."/>
            <person name="Mancabelli L."/>
            <person name="Mangifesta M."/>
            <person name="Ferrario C."/>
            <person name="Modesto M."/>
            <person name="Mattarelli P."/>
            <person name="Jiri K."/>
            <person name="van Sinderen D."/>
            <person name="Ventura M."/>
        </authorList>
    </citation>
    <scope>NUCLEOTIDE SEQUENCE [LARGE SCALE GENOMIC DNA]</scope>
    <source>
        <strain evidence="6 7">DSM 28807</strain>
    </source>
</reference>
<feature type="region of interest" description="Disordered" evidence="3">
    <location>
        <begin position="607"/>
        <end position="631"/>
    </location>
</feature>
<sequence>MLEINMDDVIATIQSVQPQLTAIAIALIVALVATVAVNRRTVANQGTRKLTHASVWVAAVATVAVAINLMLTGPLNSMITMATGTRYELSQQTIDTTNDLAVDIEREGITLLQNNDGMLPLTDTDSLNVFGWASTNPVYGGTGSGALSDAYDTTSLLDGLHMSGFDTNDELTGFYTDYATTRGDVSITNTDWTLPEPPVETYDDGLLSNAKEFSSTAMIVIGRVGGEGSDLPDDMNATDHTYDDESNKPKAANYTDNSSEYQDFPEGTHYLELSQSERDMIDLVTDNFDDVVLVYNGANTFELGFVEDYPQIRSVLWAPHPGQAGFAALGEVLRGTTNPSGKTADTFVRDLTQTPTYENFGDFPYDNVDEFGVESTRGIRTPAFVNYSEGIYVGYRFYETAADEGLINYEETVQYPFGYGLSYTTFEQSIGAVSYDEATGTISFDVTVTNTGTAPGKDVVETYVNPPYTDGGIEKASANLVAFEKTDELEPGASQTMRIEFDDDDMASYDYRDAKAYVLEAGDYGISIRSDSHSVIEESVISVPRTVVYDSEDNTHNGDVTVATNVFDDAAGDVTYLSRSGRFVNYVEATAAPTDFSMSDEDKATFTNLSNYDPSDSDDADEQMPTTGANNGLRLADLRGVDYDDEQWDLLLDQLTFDEMDSLIANAGYQNAAIESIGKIRLSDVDGPAALKDNFTGVSSIGLPANIVVACTWNKDLARAYGETIGDMAHEINVSGWYAPSVNIHRSAFGGRNFEYFSEDPTLTGELAAEQVIGAKSRSVYSFTKHFALNEQETRRNGQLCTWANEQSIREIYLKPFETIVKASGDAQALMGSFNYIGNVYSSAHEGLNETVLRDEWGFKGFLETDYFSGALYGYQDADQLIRNGTDAMLASTETTNHIDSRSATSLNAMRRATHNILYTTVNSWRYENGEPEQSTPIWQVALIGVDIALGVLLAGLVAISIRRFMKRRAGER</sequence>
<dbReference type="SUPFAM" id="SSF52279">
    <property type="entry name" value="Beta-D-glucan exohydrolase, C-terminal domain"/>
    <property type="match status" value="1"/>
</dbReference>
<organism evidence="6 7">
    <name type="scientific">Bifidobacterium lemurum</name>
    <dbReference type="NCBI Taxonomy" id="1603886"/>
    <lineage>
        <taxon>Bacteria</taxon>
        <taxon>Bacillati</taxon>
        <taxon>Actinomycetota</taxon>
        <taxon>Actinomycetes</taxon>
        <taxon>Bifidobacteriales</taxon>
        <taxon>Bifidobacteriaceae</taxon>
        <taxon>Bifidobacterium</taxon>
    </lineage>
</organism>
<dbReference type="Proteomes" id="UP000216352">
    <property type="component" value="Unassembled WGS sequence"/>
</dbReference>
<dbReference type="InterPro" id="IPR036962">
    <property type="entry name" value="Glyco_hydro_3_N_sf"/>
</dbReference>
<dbReference type="Gene3D" id="3.20.20.300">
    <property type="entry name" value="Glycoside hydrolase, family 3, N-terminal domain"/>
    <property type="match status" value="1"/>
</dbReference>
<dbReference type="InterPro" id="IPR002772">
    <property type="entry name" value="Glyco_hydro_3_C"/>
</dbReference>
<dbReference type="PRINTS" id="PR00133">
    <property type="entry name" value="GLHYDRLASE3"/>
</dbReference>
<evidence type="ECO:0000256" key="3">
    <source>
        <dbReference type="SAM" id="MobiDB-lite"/>
    </source>
</evidence>
<evidence type="ECO:0000313" key="6">
    <source>
        <dbReference type="EMBL" id="OZG63344.1"/>
    </source>
</evidence>
<dbReference type="Pfam" id="PF01915">
    <property type="entry name" value="Glyco_hydro_3_C"/>
    <property type="match status" value="1"/>
</dbReference>
<keyword evidence="4" id="KW-1133">Transmembrane helix</keyword>
<comment type="caution">
    <text evidence="6">The sequence shown here is derived from an EMBL/GenBank/DDBJ whole genome shotgun (WGS) entry which is preliminary data.</text>
</comment>
<dbReference type="EMBL" id="MWWX01000001">
    <property type="protein sequence ID" value="OZG63344.1"/>
    <property type="molecule type" value="Genomic_DNA"/>
</dbReference>
<feature type="transmembrane region" description="Helical" evidence="4">
    <location>
        <begin position="20"/>
        <end position="38"/>
    </location>
</feature>
<keyword evidence="2" id="KW-0378">Hydrolase</keyword>
<dbReference type="AlphaFoldDB" id="A0A261FVX4"/>
<keyword evidence="4" id="KW-0472">Membrane</keyword>
<gene>
    <name evidence="6" type="ORF">BLEM_0047</name>
</gene>
<dbReference type="InterPro" id="IPR050288">
    <property type="entry name" value="Cellulose_deg_GH3"/>
</dbReference>